<sequence>MSIWNDYELLSLQLCAASIKDVRKIGGGGYATVWLVRYRNLQLLASKRLRSDNYTQKTTAAFVEEIKLMANFAHPNIVKLIGAAWTTESDLQMLLEYMDGGDLRRYLSDASTPTGWTCHKFGFAIGIIEVLVYLHSFVPPLLHRDLKSKNVLLSSDFTAKLSDFGRSRFCSDDSAMTQGVGTSRWLAPEVIRGDSDYGCPADIYSFGVLLTKIDTNKIPYSNARGRNGKLLSDDTIMQRVGAVELWAERAAPFTYKNFVSSGHFDYDHDSIGVHARDLDYEFGGELHAQSRQSSPTCGTIRSVCFDTCEIGLLDLYNYDFSSGLYVQFRSLLTTTNSSNVTLSSLPPPPTIVKMRLAQVVVVIAASFLVATDALSTTNANQAKIIKGTSPGGHSPRLLRAYQPDDEGDSPEDRTLSKAQVTKILNKLGKDVTWDHVMRNPALFQRYQKKANKIIEKQKAAAKNA</sequence>
<dbReference type="Pfam" id="PF16810">
    <property type="entry name" value="RXLR"/>
    <property type="match status" value="1"/>
</dbReference>
<dbReference type="PROSITE" id="PS50011">
    <property type="entry name" value="PROTEIN_KINASE_DOM"/>
    <property type="match status" value="1"/>
</dbReference>
<dbReference type="InterPro" id="IPR051681">
    <property type="entry name" value="Ser/Thr_Kinases-Pseudokinases"/>
</dbReference>
<evidence type="ECO:0000256" key="1">
    <source>
        <dbReference type="ARBA" id="ARBA00004613"/>
    </source>
</evidence>
<evidence type="ECO:0000313" key="6">
    <source>
        <dbReference type="EMBL" id="EGZ09583.1"/>
    </source>
</evidence>
<dbReference type="STRING" id="1094619.G5A4I2"/>
<comment type="subcellular location">
    <subcellularLocation>
        <location evidence="1">Secreted</location>
    </subcellularLocation>
</comment>
<evidence type="ECO:0000256" key="3">
    <source>
        <dbReference type="ARBA" id="ARBA00022525"/>
    </source>
</evidence>
<keyword evidence="7" id="KW-1185">Reference proteome</keyword>
<dbReference type="SUPFAM" id="SSF56112">
    <property type="entry name" value="Protein kinase-like (PK-like)"/>
    <property type="match status" value="1"/>
</dbReference>
<dbReference type="InterPro" id="IPR000719">
    <property type="entry name" value="Prot_kinase_dom"/>
</dbReference>
<dbReference type="InParanoid" id="G5A4I2"/>
<dbReference type="GeneID" id="20647553"/>
<dbReference type="EMBL" id="JH159159">
    <property type="protein sequence ID" value="EGZ09583.1"/>
    <property type="molecule type" value="Genomic_DNA"/>
</dbReference>
<dbReference type="InterPro" id="IPR008271">
    <property type="entry name" value="Ser/Thr_kinase_AS"/>
</dbReference>
<dbReference type="PANTHER" id="PTHR44329:SF214">
    <property type="entry name" value="PROTEIN KINASE DOMAIN-CONTAINING PROTEIN"/>
    <property type="match status" value="1"/>
</dbReference>
<dbReference type="Pfam" id="PF00069">
    <property type="entry name" value="Pkinase"/>
    <property type="match status" value="1"/>
</dbReference>
<name>G5A4I2_PHYSP</name>
<protein>
    <recommendedName>
        <fullName evidence="5">Protein kinase domain-containing protein</fullName>
    </recommendedName>
</protein>
<dbReference type="GO" id="GO:0004674">
    <property type="term" value="F:protein serine/threonine kinase activity"/>
    <property type="evidence" value="ECO:0007669"/>
    <property type="project" value="TreeGrafter"/>
</dbReference>
<evidence type="ECO:0000259" key="5">
    <source>
        <dbReference type="PROSITE" id="PS50011"/>
    </source>
</evidence>
<organism evidence="6 7">
    <name type="scientific">Phytophthora sojae (strain P6497)</name>
    <name type="common">Soybean stem and root rot agent</name>
    <name type="synonym">Phytophthora megasperma f. sp. glycines</name>
    <dbReference type="NCBI Taxonomy" id="1094619"/>
    <lineage>
        <taxon>Eukaryota</taxon>
        <taxon>Sar</taxon>
        <taxon>Stramenopiles</taxon>
        <taxon>Oomycota</taxon>
        <taxon>Peronosporomycetes</taxon>
        <taxon>Peronosporales</taxon>
        <taxon>Peronosporaceae</taxon>
        <taxon>Phytophthora</taxon>
    </lineage>
</organism>
<dbReference type="Gene3D" id="1.10.510.10">
    <property type="entry name" value="Transferase(Phosphotransferase) domain 1"/>
    <property type="match status" value="1"/>
</dbReference>
<dbReference type="KEGG" id="psoj:PHYSODRAFT_338352"/>
<keyword evidence="4" id="KW-0732">Signal</keyword>
<gene>
    <name evidence="6" type="ORF">PHYSODRAFT_338352</name>
</gene>
<dbReference type="PANTHER" id="PTHR44329">
    <property type="entry name" value="SERINE/THREONINE-PROTEIN KINASE TNNI3K-RELATED"/>
    <property type="match status" value="1"/>
</dbReference>
<dbReference type="SMART" id="SM00220">
    <property type="entry name" value="S_TKc"/>
    <property type="match status" value="1"/>
</dbReference>
<dbReference type="Proteomes" id="UP000002640">
    <property type="component" value="Unassembled WGS sequence"/>
</dbReference>
<reference evidence="6 7" key="1">
    <citation type="journal article" date="2006" name="Science">
        <title>Phytophthora genome sequences uncover evolutionary origins and mechanisms of pathogenesis.</title>
        <authorList>
            <person name="Tyler B.M."/>
            <person name="Tripathy S."/>
            <person name="Zhang X."/>
            <person name="Dehal P."/>
            <person name="Jiang R.H."/>
            <person name="Aerts A."/>
            <person name="Arredondo F.D."/>
            <person name="Baxter L."/>
            <person name="Bensasson D."/>
            <person name="Beynon J.L."/>
            <person name="Chapman J."/>
            <person name="Damasceno C.M."/>
            <person name="Dorrance A.E."/>
            <person name="Dou D."/>
            <person name="Dickerman A.W."/>
            <person name="Dubchak I.L."/>
            <person name="Garbelotto M."/>
            <person name="Gijzen M."/>
            <person name="Gordon S.G."/>
            <person name="Govers F."/>
            <person name="Grunwald N.J."/>
            <person name="Huang W."/>
            <person name="Ivors K.L."/>
            <person name="Jones R.W."/>
            <person name="Kamoun S."/>
            <person name="Krampis K."/>
            <person name="Lamour K.H."/>
            <person name="Lee M.K."/>
            <person name="McDonald W.H."/>
            <person name="Medina M."/>
            <person name="Meijer H.J."/>
            <person name="Nordberg E.K."/>
            <person name="Maclean D.J."/>
            <person name="Ospina-Giraldo M.D."/>
            <person name="Morris P.F."/>
            <person name="Phuntumart V."/>
            <person name="Putnam N.H."/>
            <person name="Rash S."/>
            <person name="Rose J.K."/>
            <person name="Sakihama Y."/>
            <person name="Salamov A.A."/>
            <person name="Savidor A."/>
            <person name="Scheuring C.F."/>
            <person name="Smith B.M."/>
            <person name="Sobral B.W."/>
            <person name="Terry A."/>
            <person name="Torto-Alalibo T.A."/>
            <person name="Win J."/>
            <person name="Xu Z."/>
            <person name="Zhang H."/>
            <person name="Grigoriev I.V."/>
            <person name="Rokhsar D.S."/>
            <person name="Boore J.L."/>
        </authorList>
    </citation>
    <scope>NUCLEOTIDE SEQUENCE [LARGE SCALE GENOMIC DNA]</scope>
    <source>
        <strain evidence="6 7">P6497</strain>
    </source>
</reference>
<accession>G5A4I2</accession>
<dbReference type="SMR" id="G5A4I2"/>
<dbReference type="InterPro" id="IPR011009">
    <property type="entry name" value="Kinase-like_dom_sf"/>
</dbReference>
<evidence type="ECO:0000313" key="7">
    <source>
        <dbReference type="Proteomes" id="UP000002640"/>
    </source>
</evidence>
<dbReference type="GO" id="GO:0005524">
    <property type="term" value="F:ATP binding"/>
    <property type="evidence" value="ECO:0007669"/>
    <property type="project" value="InterPro"/>
</dbReference>
<evidence type="ECO:0000256" key="2">
    <source>
        <dbReference type="ARBA" id="ARBA00010400"/>
    </source>
</evidence>
<dbReference type="RefSeq" id="XP_009534444.1">
    <property type="nucleotide sequence ID" value="XM_009536149.1"/>
</dbReference>
<keyword evidence="3" id="KW-0964">Secreted</keyword>
<proteinExistence type="inferred from homology"/>
<dbReference type="AlphaFoldDB" id="G5A4I2"/>
<feature type="domain" description="Protein kinase" evidence="5">
    <location>
        <begin position="19"/>
        <end position="351"/>
    </location>
</feature>
<dbReference type="PROSITE" id="PS00108">
    <property type="entry name" value="PROTEIN_KINASE_ST"/>
    <property type="match status" value="1"/>
</dbReference>
<comment type="similarity">
    <text evidence="2">Belongs to the RxLR effector family.</text>
</comment>
<evidence type="ECO:0000256" key="4">
    <source>
        <dbReference type="ARBA" id="ARBA00022729"/>
    </source>
</evidence>
<dbReference type="InterPro" id="IPR031825">
    <property type="entry name" value="RXLR"/>
</dbReference>